<organism evidence="2">
    <name type="scientific">Tetraodon nigroviridis</name>
    <name type="common">Spotted green pufferfish</name>
    <name type="synonym">Chelonodon nigroviridis</name>
    <dbReference type="NCBI Taxonomy" id="99883"/>
    <lineage>
        <taxon>Eukaryota</taxon>
        <taxon>Metazoa</taxon>
        <taxon>Chordata</taxon>
        <taxon>Craniata</taxon>
        <taxon>Vertebrata</taxon>
        <taxon>Euteleostomi</taxon>
        <taxon>Actinopterygii</taxon>
        <taxon>Neopterygii</taxon>
        <taxon>Teleostei</taxon>
        <taxon>Neoteleostei</taxon>
        <taxon>Acanthomorphata</taxon>
        <taxon>Eupercaria</taxon>
        <taxon>Tetraodontiformes</taxon>
        <taxon>Tetradontoidea</taxon>
        <taxon>Tetraodontidae</taxon>
        <taxon>Tetraodon</taxon>
    </lineage>
</organism>
<evidence type="ECO:0000313" key="2">
    <source>
        <dbReference type="EMBL" id="CAG14412.1"/>
    </source>
</evidence>
<feature type="transmembrane region" description="Helical" evidence="1">
    <location>
        <begin position="46"/>
        <end position="62"/>
    </location>
</feature>
<keyword evidence="1" id="KW-1133">Transmembrane helix</keyword>
<dbReference type="AlphaFoldDB" id="Q4RB21"/>
<proteinExistence type="predicted"/>
<reference evidence="2" key="2">
    <citation type="submission" date="2004-02" db="EMBL/GenBank/DDBJ databases">
        <authorList>
            <consortium name="Genoscope"/>
            <consortium name="Whitehead Institute Centre for Genome Research"/>
        </authorList>
    </citation>
    <scope>NUCLEOTIDE SEQUENCE</scope>
</reference>
<dbReference type="KEGG" id="tng:GSTEN00038406G001"/>
<accession>Q4RB21</accession>
<protein>
    <submittedName>
        <fullName evidence="2">(spotted green pufferfish) hypothetical protein</fullName>
    </submittedName>
</protein>
<evidence type="ECO:0000256" key="1">
    <source>
        <dbReference type="SAM" id="Phobius"/>
    </source>
</evidence>
<keyword evidence="1" id="KW-0472">Membrane</keyword>
<reference evidence="2" key="1">
    <citation type="journal article" date="2004" name="Nature">
        <title>Genome duplication in the teleost fish Tetraodon nigroviridis reveals the early vertebrate proto-karyotype.</title>
        <authorList>
            <person name="Jaillon O."/>
            <person name="Aury J.-M."/>
            <person name="Brunet F."/>
            <person name="Petit J.-L."/>
            <person name="Stange-Thomann N."/>
            <person name="Mauceli E."/>
            <person name="Bouneau L."/>
            <person name="Fischer C."/>
            <person name="Ozouf-Costaz C."/>
            <person name="Bernot A."/>
            <person name="Nicaud S."/>
            <person name="Jaffe D."/>
            <person name="Fisher S."/>
            <person name="Lutfalla G."/>
            <person name="Dossat C."/>
            <person name="Segurens B."/>
            <person name="Dasilva C."/>
            <person name="Salanoubat M."/>
            <person name="Levy M."/>
            <person name="Boudet N."/>
            <person name="Castellano S."/>
            <person name="Anthouard V."/>
            <person name="Jubin C."/>
            <person name="Castelli V."/>
            <person name="Katinka M."/>
            <person name="Vacherie B."/>
            <person name="Biemont C."/>
            <person name="Skalli Z."/>
            <person name="Cattolico L."/>
            <person name="Poulain J."/>
            <person name="De Berardinis V."/>
            <person name="Cruaud C."/>
            <person name="Duprat S."/>
            <person name="Brottier P."/>
            <person name="Coutanceau J.-P."/>
            <person name="Gouzy J."/>
            <person name="Parra G."/>
            <person name="Lardier G."/>
            <person name="Chapple C."/>
            <person name="McKernan K.J."/>
            <person name="McEwan P."/>
            <person name="Bosak S."/>
            <person name="Kellis M."/>
            <person name="Volff J.-N."/>
            <person name="Guigo R."/>
            <person name="Zody M.C."/>
            <person name="Mesirov J."/>
            <person name="Lindblad-Toh K."/>
            <person name="Birren B."/>
            <person name="Nusbaum C."/>
            <person name="Kahn D."/>
            <person name="Robinson-Rechavi M."/>
            <person name="Laudet V."/>
            <person name="Schachter V."/>
            <person name="Quetier F."/>
            <person name="Saurin W."/>
            <person name="Scarpelli C."/>
            <person name="Wincker P."/>
            <person name="Lander E.S."/>
            <person name="Weissenbach J."/>
            <person name="Roest Crollius H."/>
        </authorList>
    </citation>
    <scope>NUCLEOTIDE SEQUENCE [LARGE SCALE GENOMIC DNA]</scope>
</reference>
<sequence length="109" mass="12295">MSCAYALLSEAAINWQDKLLSGKVINISRVIKLSLSSHDNVPVNDPLALCLSFFFFFGWVVLKSGTVANKRLLCGWREPFSNCLGLLTRPKPEIRAWKVAKQRADLMRL</sequence>
<comment type="caution">
    <text evidence="2">The sequence shown here is derived from an EMBL/GenBank/DDBJ whole genome shotgun (WGS) entry which is preliminary data.</text>
</comment>
<name>Q4RB21_TETNG</name>
<gene>
    <name evidence="2" type="ORF">GSTENG00038406001</name>
</gene>
<keyword evidence="1" id="KW-0812">Transmembrane</keyword>
<dbReference type="EMBL" id="CAAE01022440">
    <property type="protein sequence ID" value="CAG14412.1"/>
    <property type="molecule type" value="Genomic_DNA"/>
</dbReference>